<dbReference type="EMBL" id="JARPYI010000005">
    <property type="protein sequence ID" value="MDT2600192.1"/>
    <property type="molecule type" value="Genomic_DNA"/>
</dbReference>
<evidence type="ECO:0000259" key="1">
    <source>
        <dbReference type="PROSITE" id="PS51819"/>
    </source>
</evidence>
<dbReference type="RefSeq" id="WP_311822343.1">
    <property type="nucleotide sequence ID" value="NZ_JARPYF010000005.1"/>
</dbReference>
<accession>A0ABU3EZ80</accession>
<sequence>MNYGGVLIAVKDMTKAKHFYEEVMEQEVQMDLDNIHVAFASGFTLQADYEGLLGVSLKPKDQPDNFQLYFEVEDLDKWEAKLVKVDGIEFLHHSKEYPWGQRVMRFYDHDKYIVEVSESMESVVKRFLNQGMSVTETAEKTMFPVEFVQQFVQE</sequence>
<dbReference type="SUPFAM" id="SSF54593">
    <property type="entry name" value="Glyoxalase/Bleomycin resistance protein/Dihydroxybiphenyl dioxygenase"/>
    <property type="match status" value="1"/>
</dbReference>
<keyword evidence="3" id="KW-1185">Reference proteome</keyword>
<protein>
    <submittedName>
        <fullName evidence="2">VOC family protein</fullName>
    </submittedName>
</protein>
<dbReference type="InterPro" id="IPR025870">
    <property type="entry name" value="Glyoxalase-like_dom"/>
</dbReference>
<proteinExistence type="predicted"/>
<dbReference type="InterPro" id="IPR037523">
    <property type="entry name" value="VOC_core"/>
</dbReference>
<organism evidence="2 3">
    <name type="scientific">Enterococcus hulanensis</name>
    <dbReference type="NCBI Taxonomy" id="2559929"/>
    <lineage>
        <taxon>Bacteria</taxon>
        <taxon>Bacillati</taxon>
        <taxon>Bacillota</taxon>
        <taxon>Bacilli</taxon>
        <taxon>Lactobacillales</taxon>
        <taxon>Enterococcaceae</taxon>
        <taxon>Enterococcus</taxon>
    </lineage>
</organism>
<dbReference type="PROSITE" id="PS51819">
    <property type="entry name" value="VOC"/>
    <property type="match status" value="1"/>
</dbReference>
<reference evidence="2 3" key="1">
    <citation type="submission" date="2023-03" db="EMBL/GenBank/DDBJ databases">
        <authorList>
            <person name="Shen W."/>
            <person name="Cai J."/>
        </authorList>
    </citation>
    <scope>NUCLEOTIDE SEQUENCE [LARGE SCALE GENOMIC DNA]</scope>
    <source>
        <strain evidence="2 3">D6-4</strain>
    </source>
</reference>
<name>A0ABU3EZ80_9ENTE</name>
<dbReference type="InterPro" id="IPR029068">
    <property type="entry name" value="Glyas_Bleomycin-R_OHBP_Dase"/>
</dbReference>
<comment type="caution">
    <text evidence="2">The sequence shown here is derived from an EMBL/GenBank/DDBJ whole genome shotgun (WGS) entry which is preliminary data.</text>
</comment>
<dbReference type="Pfam" id="PF12681">
    <property type="entry name" value="Glyoxalase_2"/>
    <property type="match status" value="1"/>
</dbReference>
<dbReference type="Proteomes" id="UP001252875">
    <property type="component" value="Unassembled WGS sequence"/>
</dbReference>
<evidence type="ECO:0000313" key="2">
    <source>
        <dbReference type="EMBL" id="MDT2600192.1"/>
    </source>
</evidence>
<gene>
    <name evidence="2" type="ORF">P7D85_10435</name>
</gene>
<dbReference type="Gene3D" id="3.10.180.10">
    <property type="entry name" value="2,3-Dihydroxybiphenyl 1,2-Dioxygenase, domain 1"/>
    <property type="match status" value="1"/>
</dbReference>
<feature type="domain" description="VOC" evidence="1">
    <location>
        <begin position="2"/>
        <end position="119"/>
    </location>
</feature>
<evidence type="ECO:0000313" key="3">
    <source>
        <dbReference type="Proteomes" id="UP001252875"/>
    </source>
</evidence>